<dbReference type="EMBL" id="JABSTR010000005">
    <property type="protein sequence ID" value="KAH9370711.1"/>
    <property type="molecule type" value="Genomic_DNA"/>
</dbReference>
<organism evidence="1 2">
    <name type="scientific">Haemaphysalis longicornis</name>
    <name type="common">Bush tick</name>
    <dbReference type="NCBI Taxonomy" id="44386"/>
    <lineage>
        <taxon>Eukaryota</taxon>
        <taxon>Metazoa</taxon>
        <taxon>Ecdysozoa</taxon>
        <taxon>Arthropoda</taxon>
        <taxon>Chelicerata</taxon>
        <taxon>Arachnida</taxon>
        <taxon>Acari</taxon>
        <taxon>Parasitiformes</taxon>
        <taxon>Ixodida</taxon>
        <taxon>Ixodoidea</taxon>
        <taxon>Ixodidae</taxon>
        <taxon>Haemaphysalinae</taxon>
        <taxon>Haemaphysalis</taxon>
    </lineage>
</organism>
<comment type="caution">
    <text evidence="1">The sequence shown here is derived from an EMBL/GenBank/DDBJ whole genome shotgun (WGS) entry which is preliminary data.</text>
</comment>
<protein>
    <submittedName>
        <fullName evidence="1">Uncharacterized protein</fullName>
    </submittedName>
</protein>
<sequence length="64" mass="7195">MLRRRPAIRRPSVEMLCSWISELWGMIAADIVVKSLEKIGTLNALDASEDHLVWDGDKASESVK</sequence>
<reference evidence="1 2" key="1">
    <citation type="journal article" date="2020" name="Cell">
        <title>Large-Scale Comparative Analyses of Tick Genomes Elucidate Their Genetic Diversity and Vector Capacities.</title>
        <authorList>
            <consortium name="Tick Genome and Microbiome Consortium (TIGMIC)"/>
            <person name="Jia N."/>
            <person name="Wang J."/>
            <person name="Shi W."/>
            <person name="Du L."/>
            <person name="Sun Y."/>
            <person name="Zhan W."/>
            <person name="Jiang J.F."/>
            <person name="Wang Q."/>
            <person name="Zhang B."/>
            <person name="Ji P."/>
            <person name="Bell-Sakyi L."/>
            <person name="Cui X.M."/>
            <person name="Yuan T.T."/>
            <person name="Jiang B.G."/>
            <person name="Yang W.F."/>
            <person name="Lam T.T."/>
            <person name="Chang Q.C."/>
            <person name="Ding S.J."/>
            <person name="Wang X.J."/>
            <person name="Zhu J.G."/>
            <person name="Ruan X.D."/>
            <person name="Zhao L."/>
            <person name="Wei J.T."/>
            <person name="Ye R.Z."/>
            <person name="Que T.C."/>
            <person name="Du C.H."/>
            <person name="Zhou Y.H."/>
            <person name="Cheng J.X."/>
            <person name="Dai P.F."/>
            <person name="Guo W.B."/>
            <person name="Han X.H."/>
            <person name="Huang E.J."/>
            <person name="Li L.F."/>
            <person name="Wei W."/>
            <person name="Gao Y.C."/>
            <person name="Liu J.Z."/>
            <person name="Shao H.Z."/>
            <person name="Wang X."/>
            <person name="Wang C.C."/>
            <person name="Yang T.C."/>
            <person name="Huo Q.B."/>
            <person name="Li W."/>
            <person name="Chen H.Y."/>
            <person name="Chen S.E."/>
            <person name="Zhou L.G."/>
            <person name="Ni X.B."/>
            <person name="Tian J.H."/>
            <person name="Sheng Y."/>
            <person name="Liu T."/>
            <person name="Pan Y.S."/>
            <person name="Xia L.Y."/>
            <person name="Li J."/>
            <person name="Zhao F."/>
            <person name="Cao W.C."/>
        </authorList>
    </citation>
    <scope>NUCLEOTIDE SEQUENCE [LARGE SCALE GENOMIC DNA]</scope>
    <source>
        <strain evidence="1">HaeL-2018</strain>
    </source>
</reference>
<dbReference type="OrthoDB" id="10035668at2759"/>
<evidence type="ECO:0000313" key="1">
    <source>
        <dbReference type="EMBL" id="KAH9370711.1"/>
    </source>
</evidence>
<name>A0A9J6G725_HAELO</name>
<proteinExistence type="predicted"/>
<dbReference type="AlphaFoldDB" id="A0A9J6G725"/>
<keyword evidence="2" id="KW-1185">Reference proteome</keyword>
<accession>A0A9J6G725</accession>
<gene>
    <name evidence="1" type="ORF">HPB48_013982</name>
</gene>
<dbReference type="VEuPathDB" id="VectorBase:HLOH_058999"/>
<evidence type="ECO:0000313" key="2">
    <source>
        <dbReference type="Proteomes" id="UP000821853"/>
    </source>
</evidence>
<dbReference type="Proteomes" id="UP000821853">
    <property type="component" value="Chromosome 3"/>
</dbReference>